<dbReference type="InterPro" id="IPR002220">
    <property type="entry name" value="DapA-like"/>
</dbReference>
<evidence type="ECO:0000256" key="5">
    <source>
        <dbReference type="ARBA" id="ARBA00022490"/>
    </source>
</evidence>
<dbReference type="SMART" id="SM01130">
    <property type="entry name" value="DHDPS"/>
    <property type="match status" value="1"/>
</dbReference>
<evidence type="ECO:0000256" key="3">
    <source>
        <dbReference type="ARBA" id="ARBA00007592"/>
    </source>
</evidence>
<dbReference type="PROSITE" id="PS00665">
    <property type="entry name" value="DHDPS_1"/>
    <property type="match status" value="1"/>
</dbReference>
<evidence type="ECO:0000313" key="14">
    <source>
        <dbReference type="EMBL" id="MDQ2068425.1"/>
    </source>
</evidence>
<accession>A0ABU0W4N9</accession>
<keyword evidence="10 12" id="KW-0704">Schiff base</keyword>
<dbReference type="PANTHER" id="PTHR12128">
    <property type="entry name" value="DIHYDRODIPICOLINATE SYNTHASE"/>
    <property type="match status" value="1"/>
</dbReference>
<comment type="pathway">
    <text evidence="2 12">Amino-acid biosynthesis; L-lysine biosynthesis via DAP pathway; (S)-tetrahydrodipicolinate from L-aspartate: step 3/4.</text>
</comment>
<dbReference type="Pfam" id="PF00701">
    <property type="entry name" value="DHDPS"/>
    <property type="match status" value="1"/>
</dbReference>
<comment type="catalytic activity">
    <reaction evidence="11 12">
        <text>L-aspartate 4-semialdehyde + pyruvate = (2S,4S)-4-hydroxy-2,3,4,5-tetrahydrodipicolinate + H2O + H(+)</text>
        <dbReference type="Rhea" id="RHEA:34171"/>
        <dbReference type="ChEBI" id="CHEBI:15361"/>
        <dbReference type="ChEBI" id="CHEBI:15377"/>
        <dbReference type="ChEBI" id="CHEBI:15378"/>
        <dbReference type="ChEBI" id="CHEBI:67139"/>
        <dbReference type="ChEBI" id="CHEBI:537519"/>
        <dbReference type="EC" id="4.3.3.7"/>
    </reaction>
</comment>
<dbReference type="PIRSF" id="PIRSF001365">
    <property type="entry name" value="DHDPS"/>
    <property type="match status" value="1"/>
</dbReference>
<evidence type="ECO:0000256" key="7">
    <source>
        <dbReference type="ARBA" id="ARBA00022915"/>
    </source>
</evidence>
<comment type="similarity">
    <text evidence="3 12 13">Belongs to the DapA family.</text>
</comment>
<sequence>MFGGSMVALVTPMKVSGEVDFGALERLIAFHVEQGTQALIVAGTTGESPTLKTDEHAELIGEAVRLAGGKIPVIAGTGSNSTDQTLHLTRKVEKMGVDGFLLVVPYYNKPSQEGLYQHFRTVAEQVDKPVILYNVPGRTSCDLLPETVARLAELETVVGIKEATGDMQRLEDLKARCGDRLELYTGDDATAMEFMLRGGIGDVSVTANVAPAAMQALCEAARAGDREKAAAINAKLMPLHEDLFIESNPVPVKWALAEMGLIEPGIRLPLVPLSAQYHDRVRQALRTAGVLD</sequence>
<dbReference type="CDD" id="cd00950">
    <property type="entry name" value="DHDPS"/>
    <property type="match status" value="1"/>
</dbReference>
<comment type="subcellular location">
    <subcellularLocation>
        <location evidence="12">Cytoplasm</location>
    </subcellularLocation>
</comment>
<evidence type="ECO:0000256" key="1">
    <source>
        <dbReference type="ARBA" id="ARBA00003294"/>
    </source>
</evidence>
<comment type="caution">
    <text evidence="12">Was originally thought to be a dihydrodipicolinate synthase (DHDPS), catalyzing the condensation of (S)-aspartate-beta-semialdehyde [(S)-ASA] and pyruvate to dihydrodipicolinate (DHDP). However, it was shown in E.coli that the product of the enzymatic reaction is not dihydrodipicolinate but in fact (4S)-4-hydroxy-2,3,4,5-tetrahydro-(2S)-dipicolinic acid (HTPA), and that the consecutive dehydration reaction leading to DHDP is not spontaneous but catalyzed by DapB.</text>
</comment>
<keyword evidence="9 12" id="KW-0456">Lyase</keyword>
<evidence type="ECO:0000256" key="12">
    <source>
        <dbReference type="HAMAP-Rule" id="MF_00418"/>
    </source>
</evidence>
<comment type="subunit">
    <text evidence="12">Homotetramer; dimer of dimers.</text>
</comment>
<protein>
    <recommendedName>
        <fullName evidence="4 12">4-hydroxy-tetrahydrodipicolinate synthase</fullName>
        <shortName evidence="12">HTPA synthase</shortName>
        <ecNumber evidence="4 12">4.3.3.7</ecNumber>
    </recommendedName>
</protein>
<feature type="site" description="Part of a proton relay during catalysis" evidence="12">
    <location>
        <position position="44"/>
    </location>
</feature>
<dbReference type="PANTHER" id="PTHR12128:SF66">
    <property type="entry name" value="4-HYDROXY-2-OXOGLUTARATE ALDOLASE, MITOCHONDRIAL"/>
    <property type="match status" value="1"/>
</dbReference>
<dbReference type="RefSeq" id="WP_306726916.1">
    <property type="nucleotide sequence ID" value="NZ_JAVDDT010000001.1"/>
</dbReference>
<evidence type="ECO:0000256" key="10">
    <source>
        <dbReference type="ARBA" id="ARBA00023270"/>
    </source>
</evidence>
<evidence type="ECO:0000256" key="8">
    <source>
        <dbReference type="ARBA" id="ARBA00023154"/>
    </source>
</evidence>
<dbReference type="SUPFAM" id="SSF51569">
    <property type="entry name" value="Aldolase"/>
    <property type="match status" value="1"/>
</dbReference>
<dbReference type="GO" id="GO:0008840">
    <property type="term" value="F:4-hydroxy-tetrahydrodipicolinate synthase activity"/>
    <property type="evidence" value="ECO:0007669"/>
    <property type="project" value="UniProtKB-EC"/>
</dbReference>
<feature type="active site" description="Proton donor/acceptor" evidence="12">
    <location>
        <position position="133"/>
    </location>
</feature>
<evidence type="ECO:0000256" key="4">
    <source>
        <dbReference type="ARBA" id="ARBA00012086"/>
    </source>
</evidence>
<reference evidence="14 15" key="1">
    <citation type="submission" date="2023-08" db="EMBL/GenBank/DDBJ databases">
        <title>Whole-genome sequencing of halo(alkali)philic microorganisms from hypersaline lakes.</title>
        <authorList>
            <person name="Sorokin D.Y."/>
            <person name="Abbas B."/>
            <person name="Merkel A.Y."/>
        </authorList>
    </citation>
    <scope>NUCLEOTIDE SEQUENCE [LARGE SCALE GENOMIC DNA]</scope>
    <source>
        <strain evidence="14 15">AB-CW4</strain>
    </source>
</reference>
<feature type="binding site" evidence="12">
    <location>
        <position position="45"/>
    </location>
    <ligand>
        <name>pyruvate</name>
        <dbReference type="ChEBI" id="CHEBI:15361"/>
    </ligand>
</feature>
<keyword evidence="15" id="KW-1185">Reference proteome</keyword>
<dbReference type="EC" id="4.3.3.7" evidence="4 12"/>
<comment type="caution">
    <text evidence="14">The sequence shown here is derived from an EMBL/GenBank/DDBJ whole genome shotgun (WGS) entry which is preliminary data.</text>
</comment>
<dbReference type="PROSITE" id="PS00666">
    <property type="entry name" value="DHDPS_2"/>
    <property type="match status" value="1"/>
</dbReference>
<name>A0ABU0W4N9_9GAMM</name>
<keyword evidence="5 12" id="KW-0963">Cytoplasm</keyword>
<evidence type="ECO:0000256" key="13">
    <source>
        <dbReference type="PIRNR" id="PIRNR001365"/>
    </source>
</evidence>
<gene>
    <name evidence="12 14" type="primary">dapA</name>
    <name evidence="14" type="ORF">RBH19_00885</name>
</gene>
<proteinExistence type="inferred from homology"/>
<feature type="binding site" evidence="12">
    <location>
        <position position="203"/>
    </location>
    <ligand>
        <name>pyruvate</name>
        <dbReference type="ChEBI" id="CHEBI:15361"/>
    </ligand>
</feature>
<feature type="active site" description="Schiff-base intermediate with substrate" evidence="12">
    <location>
        <position position="161"/>
    </location>
</feature>
<evidence type="ECO:0000313" key="15">
    <source>
        <dbReference type="Proteomes" id="UP001239019"/>
    </source>
</evidence>
<dbReference type="Proteomes" id="UP001239019">
    <property type="component" value="Unassembled WGS sequence"/>
</dbReference>
<dbReference type="PRINTS" id="PR00146">
    <property type="entry name" value="DHPICSNTHASE"/>
</dbReference>
<keyword evidence="8 12" id="KW-0457">Lysine biosynthesis</keyword>
<dbReference type="EMBL" id="JAVDDT010000001">
    <property type="protein sequence ID" value="MDQ2068425.1"/>
    <property type="molecule type" value="Genomic_DNA"/>
</dbReference>
<dbReference type="HAMAP" id="MF_00418">
    <property type="entry name" value="DapA"/>
    <property type="match status" value="1"/>
</dbReference>
<dbReference type="InterPro" id="IPR020625">
    <property type="entry name" value="Schiff_base-form_aldolases_AS"/>
</dbReference>
<dbReference type="InterPro" id="IPR013785">
    <property type="entry name" value="Aldolase_TIM"/>
</dbReference>
<keyword evidence="7 12" id="KW-0220">Diaminopimelate biosynthesis</keyword>
<evidence type="ECO:0000256" key="9">
    <source>
        <dbReference type="ARBA" id="ARBA00023239"/>
    </source>
</evidence>
<keyword evidence="6 12" id="KW-0028">Amino-acid biosynthesis</keyword>
<evidence type="ECO:0000256" key="6">
    <source>
        <dbReference type="ARBA" id="ARBA00022605"/>
    </source>
</evidence>
<comment type="function">
    <text evidence="1 12">Catalyzes the condensation of (S)-aspartate-beta-semialdehyde [(S)-ASA] and pyruvate to 4-hydroxy-tetrahydrodipicolinate (HTPA).</text>
</comment>
<evidence type="ECO:0000256" key="11">
    <source>
        <dbReference type="ARBA" id="ARBA00047836"/>
    </source>
</evidence>
<dbReference type="Gene3D" id="3.20.20.70">
    <property type="entry name" value="Aldolase class I"/>
    <property type="match status" value="1"/>
</dbReference>
<dbReference type="InterPro" id="IPR005263">
    <property type="entry name" value="DapA"/>
</dbReference>
<organism evidence="14 15">
    <name type="scientific">Natronospira bacteriovora</name>
    <dbReference type="NCBI Taxonomy" id="3069753"/>
    <lineage>
        <taxon>Bacteria</taxon>
        <taxon>Pseudomonadati</taxon>
        <taxon>Pseudomonadota</taxon>
        <taxon>Gammaproteobacteria</taxon>
        <taxon>Natronospirales</taxon>
        <taxon>Natronospiraceae</taxon>
        <taxon>Natronospira</taxon>
    </lineage>
</organism>
<evidence type="ECO:0000256" key="2">
    <source>
        <dbReference type="ARBA" id="ARBA00005120"/>
    </source>
</evidence>
<dbReference type="InterPro" id="IPR020624">
    <property type="entry name" value="Schiff_base-form_aldolases_CS"/>
</dbReference>
<feature type="site" description="Part of a proton relay during catalysis" evidence="12">
    <location>
        <position position="107"/>
    </location>
</feature>
<dbReference type="NCBIfam" id="TIGR00674">
    <property type="entry name" value="dapA"/>
    <property type="match status" value="1"/>
</dbReference>